<reference evidence="5" key="1">
    <citation type="journal article" date="2019" name="Int. J. Syst. Evol. Microbiol.">
        <title>The Global Catalogue of Microorganisms (GCM) 10K type strain sequencing project: providing services to taxonomists for standard genome sequencing and annotation.</title>
        <authorList>
            <consortium name="The Broad Institute Genomics Platform"/>
            <consortium name="The Broad Institute Genome Sequencing Center for Infectious Disease"/>
            <person name="Wu L."/>
            <person name="Ma J."/>
        </authorList>
    </citation>
    <scope>NUCLEOTIDE SEQUENCE [LARGE SCALE GENOMIC DNA]</scope>
    <source>
        <strain evidence="5">ICMP 19430</strain>
    </source>
</reference>
<dbReference type="SUPFAM" id="SSF48024">
    <property type="entry name" value="N-terminal domain of DnaB helicase"/>
    <property type="match status" value="1"/>
</dbReference>
<dbReference type="Pfam" id="PF00772">
    <property type="entry name" value="DnaB"/>
    <property type="match status" value="1"/>
</dbReference>
<comment type="caution">
    <text evidence="4">The sequence shown here is derived from an EMBL/GenBank/DDBJ whole genome shotgun (WGS) entry which is preliminary data.</text>
</comment>
<organism evidence="4 5">
    <name type="scientific">Rhodococcus daqingensis</name>
    <dbReference type="NCBI Taxonomy" id="2479363"/>
    <lineage>
        <taxon>Bacteria</taxon>
        <taxon>Bacillati</taxon>
        <taxon>Actinomycetota</taxon>
        <taxon>Actinomycetes</taxon>
        <taxon>Mycobacteriales</taxon>
        <taxon>Nocardiaceae</taxon>
        <taxon>Rhodococcus</taxon>
    </lineage>
</organism>
<evidence type="ECO:0000259" key="3">
    <source>
        <dbReference type="Pfam" id="PF00772"/>
    </source>
</evidence>
<evidence type="ECO:0000256" key="1">
    <source>
        <dbReference type="ARBA" id="ARBA00022705"/>
    </source>
</evidence>
<name>A0ABW2RYZ9_9NOCA</name>
<accession>A0ABW2RYZ9</accession>
<evidence type="ECO:0000313" key="4">
    <source>
        <dbReference type="EMBL" id="MFC7448664.1"/>
    </source>
</evidence>
<keyword evidence="5" id="KW-1185">Reference proteome</keyword>
<sequence>MTIADEREAPAGALAPAGPPPAETLLLGSLMAWFAAPQEVTRVLALVEDEDLEDPFHQQILAAIRSLVAAGRPCDPVTVQAELMRIGAVSEDHAARRSKRLMDAVTCNASDLAGLEYAAVVVASAYRRRYLALAAGLAGFAATQPEAELLPYLVLVGTQCRSHSERLAQLRGDAPIEPI</sequence>
<dbReference type="InterPro" id="IPR007693">
    <property type="entry name" value="DNA_helicase_DnaB-like_N"/>
</dbReference>
<dbReference type="Gene3D" id="1.10.860.10">
    <property type="entry name" value="DNAb Helicase, Chain A"/>
    <property type="match status" value="1"/>
</dbReference>
<dbReference type="Proteomes" id="UP001596484">
    <property type="component" value="Unassembled WGS sequence"/>
</dbReference>
<dbReference type="InterPro" id="IPR016136">
    <property type="entry name" value="DNA_helicase_N/primase_C"/>
</dbReference>
<evidence type="ECO:0000313" key="5">
    <source>
        <dbReference type="Proteomes" id="UP001596484"/>
    </source>
</evidence>
<proteinExistence type="predicted"/>
<keyword evidence="1" id="KW-0235">DNA replication</keyword>
<feature type="domain" description="DNA helicase DnaB-like N-terminal" evidence="3">
    <location>
        <begin position="22"/>
        <end position="106"/>
    </location>
</feature>
<protein>
    <submittedName>
        <fullName evidence="4">DnaB-like helicase N-terminal domain-containing protein</fullName>
    </submittedName>
</protein>
<keyword evidence="2" id="KW-0238">DNA-binding</keyword>
<dbReference type="InterPro" id="IPR036185">
    <property type="entry name" value="DNA_heli_DnaB-like_N_sf"/>
</dbReference>
<gene>
    <name evidence="4" type="ORF">ACFQS9_12270</name>
</gene>
<dbReference type="RefSeq" id="WP_378404967.1">
    <property type="nucleotide sequence ID" value="NZ_JBHTCS010000014.1"/>
</dbReference>
<evidence type="ECO:0000256" key="2">
    <source>
        <dbReference type="ARBA" id="ARBA00023125"/>
    </source>
</evidence>
<dbReference type="EMBL" id="JBHTCS010000014">
    <property type="protein sequence ID" value="MFC7448664.1"/>
    <property type="molecule type" value="Genomic_DNA"/>
</dbReference>